<dbReference type="InterPro" id="IPR038717">
    <property type="entry name" value="Tc1-like_DDE_dom"/>
</dbReference>
<protein>
    <submittedName>
        <fullName evidence="2">Transposase</fullName>
    </submittedName>
</protein>
<reference evidence="2 3" key="1">
    <citation type="submission" date="2022-01" db="EMBL/GenBank/DDBJ databases">
        <title>Whole genome-based taxonomy of the Shewanellaceae.</title>
        <authorList>
            <person name="Martin-Rodriguez A.J."/>
        </authorList>
    </citation>
    <scope>NUCLEOTIDE SEQUENCE [LARGE SCALE GENOMIC DNA]</scope>
    <source>
        <strain evidence="2 3">DSM 17177</strain>
    </source>
</reference>
<name>A0ABT0LEJ6_9GAMM</name>
<proteinExistence type="predicted"/>
<dbReference type="InterPro" id="IPR036397">
    <property type="entry name" value="RNaseH_sf"/>
</dbReference>
<dbReference type="Gene3D" id="3.30.420.10">
    <property type="entry name" value="Ribonuclease H-like superfamily/Ribonuclease H"/>
    <property type="match status" value="1"/>
</dbReference>
<evidence type="ECO:0000313" key="2">
    <source>
        <dbReference type="EMBL" id="MCL1126113.1"/>
    </source>
</evidence>
<dbReference type="InterPro" id="IPR012337">
    <property type="entry name" value="RNaseH-like_sf"/>
</dbReference>
<dbReference type="EMBL" id="JAKIKS010000073">
    <property type="protein sequence ID" value="MCL1126113.1"/>
    <property type="molecule type" value="Genomic_DNA"/>
</dbReference>
<evidence type="ECO:0000259" key="1">
    <source>
        <dbReference type="Pfam" id="PF13358"/>
    </source>
</evidence>
<feature type="non-terminal residue" evidence="2">
    <location>
        <position position="1"/>
    </location>
</feature>
<dbReference type="RefSeq" id="WP_248941465.1">
    <property type="nucleotide sequence ID" value="NZ_JAKIKS010000073.1"/>
</dbReference>
<comment type="caution">
    <text evidence="2">The sequence shown here is derived from an EMBL/GenBank/DDBJ whole genome shotgun (WGS) entry which is preliminary data.</text>
</comment>
<sequence>SRSSKLNVLGFLSRQGTLIYHTTESRVNTDVVIETFEHFIDVQPLDKLTVIYLDNASFHRAKRFQEKCHEWLLKGLVVMYFPPYSPELNIIEVLWKKIKYEWLSCHDFITFDALKESVKNIMDNYPSKYTITFS</sequence>
<keyword evidence="3" id="KW-1185">Reference proteome</keyword>
<dbReference type="Proteomes" id="UP001203423">
    <property type="component" value="Unassembled WGS sequence"/>
</dbReference>
<organism evidence="2 3">
    <name type="scientific">Shewanella surugensis</name>
    <dbReference type="NCBI Taxonomy" id="212020"/>
    <lineage>
        <taxon>Bacteria</taxon>
        <taxon>Pseudomonadati</taxon>
        <taxon>Pseudomonadota</taxon>
        <taxon>Gammaproteobacteria</taxon>
        <taxon>Alteromonadales</taxon>
        <taxon>Shewanellaceae</taxon>
        <taxon>Shewanella</taxon>
    </lineage>
</organism>
<gene>
    <name evidence="2" type="ORF">L2764_16930</name>
</gene>
<evidence type="ECO:0000313" key="3">
    <source>
        <dbReference type="Proteomes" id="UP001203423"/>
    </source>
</evidence>
<dbReference type="SUPFAM" id="SSF53098">
    <property type="entry name" value="Ribonuclease H-like"/>
    <property type="match status" value="1"/>
</dbReference>
<feature type="domain" description="Tc1-like transposase DDE" evidence="1">
    <location>
        <begin position="2"/>
        <end position="115"/>
    </location>
</feature>
<dbReference type="Pfam" id="PF13358">
    <property type="entry name" value="DDE_3"/>
    <property type="match status" value="1"/>
</dbReference>
<accession>A0ABT0LEJ6</accession>